<gene>
    <name evidence="2" type="ORF">EJB05_44839</name>
</gene>
<evidence type="ECO:0000313" key="2">
    <source>
        <dbReference type="EMBL" id="TVU11265.1"/>
    </source>
</evidence>
<dbReference type="AlphaFoldDB" id="A0A5J9TIZ8"/>
<name>A0A5J9TIZ8_9POAL</name>
<reference evidence="2 3" key="1">
    <citation type="journal article" date="2019" name="Sci. Rep.">
        <title>A high-quality genome of Eragrostis curvula grass provides insights into Poaceae evolution and supports new strategies to enhance forage quality.</title>
        <authorList>
            <person name="Carballo J."/>
            <person name="Santos B.A.C.M."/>
            <person name="Zappacosta D."/>
            <person name="Garbus I."/>
            <person name="Selva J.P."/>
            <person name="Gallo C.A."/>
            <person name="Diaz A."/>
            <person name="Albertini E."/>
            <person name="Caccamo M."/>
            <person name="Echenique V."/>
        </authorList>
    </citation>
    <scope>NUCLEOTIDE SEQUENCE [LARGE SCALE GENOMIC DNA]</scope>
    <source>
        <strain evidence="3">cv. Victoria</strain>
        <tissue evidence="2">Leaf</tissue>
    </source>
</reference>
<dbReference type="Gramene" id="TVU11265">
    <property type="protein sequence ID" value="TVU11265"/>
    <property type="gene ID" value="EJB05_44839"/>
</dbReference>
<keyword evidence="3" id="KW-1185">Reference proteome</keyword>
<evidence type="ECO:0000313" key="3">
    <source>
        <dbReference type="Proteomes" id="UP000324897"/>
    </source>
</evidence>
<comment type="caution">
    <text evidence="2">The sequence shown here is derived from an EMBL/GenBank/DDBJ whole genome shotgun (WGS) entry which is preliminary data.</text>
</comment>
<organism evidence="2 3">
    <name type="scientific">Eragrostis curvula</name>
    <name type="common">weeping love grass</name>
    <dbReference type="NCBI Taxonomy" id="38414"/>
    <lineage>
        <taxon>Eukaryota</taxon>
        <taxon>Viridiplantae</taxon>
        <taxon>Streptophyta</taxon>
        <taxon>Embryophyta</taxon>
        <taxon>Tracheophyta</taxon>
        <taxon>Spermatophyta</taxon>
        <taxon>Magnoliopsida</taxon>
        <taxon>Liliopsida</taxon>
        <taxon>Poales</taxon>
        <taxon>Poaceae</taxon>
        <taxon>PACMAD clade</taxon>
        <taxon>Chloridoideae</taxon>
        <taxon>Eragrostideae</taxon>
        <taxon>Eragrostidinae</taxon>
        <taxon>Eragrostis</taxon>
    </lineage>
</organism>
<feature type="region of interest" description="Disordered" evidence="1">
    <location>
        <begin position="1"/>
        <end position="178"/>
    </location>
</feature>
<feature type="non-terminal residue" evidence="2">
    <location>
        <position position="1"/>
    </location>
</feature>
<protein>
    <submittedName>
        <fullName evidence="2">Uncharacterized protein</fullName>
    </submittedName>
</protein>
<dbReference type="Proteomes" id="UP000324897">
    <property type="component" value="Chromosome 3"/>
</dbReference>
<dbReference type="EMBL" id="RWGY01000039">
    <property type="protein sequence ID" value="TVU11265.1"/>
    <property type="molecule type" value="Genomic_DNA"/>
</dbReference>
<feature type="compositionally biased region" description="Polar residues" evidence="1">
    <location>
        <begin position="106"/>
        <end position="128"/>
    </location>
</feature>
<accession>A0A5J9TIZ8</accession>
<proteinExistence type="predicted"/>
<sequence length="178" mass="18725">MDSPCRDGCSRVIASPNGPPELSSGALPASGEQERRGRSLARICCGPAQIQFDSKNGSEEVSSESSRGSCAMSKNDEVPPEHLEPSLGTQTGNGMSFDPNAPAISAGTTIAPSETTNVDGMNNTNYDADQSDNNSDSSDEDDDTSESDDDSSDSSVHTPTSDAWTAEYCKNYEAEREA</sequence>
<feature type="compositionally biased region" description="Basic and acidic residues" evidence="1">
    <location>
        <begin position="74"/>
        <end position="84"/>
    </location>
</feature>
<feature type="compositionally biased region" description="Acidic residues" evidence="1">
    <location>
        <begin position="137"/>
        <end position="152"/>
    </location>
</feature>
<evidence type="ECO:0000256" key="1">
    <source>
        <dbReference type="SAM" id="MobiDB-lite"/>
    </source>
</evidence>